<keyword evidence="2" id="KW-0812">Transmembrane</keyword>
<protein>
    <submittedName>
        <fullName evidence="3">Uncharacterized protein</fullName>
    </submittedName>
</protein>
<feature type="region of interest" description="Disordered" evidence="1">
    <location>
        <begin position="53"/>
        <end position="82"/>
    </location>
</feature>
<evidence type="ECO:0000256" key="2">
    <source>
        <dbReference type="SAM" id="Phobius"/>
    </source>
</evidence>
<name>A0A9J9H933_RHIWR</name>
<organism evidence="3 4">
    <name type="scientific">Rhizorhabdus wittichii (strain DSM 6014 / CCUG 31198 / JCM 15750 / NBRC 105917 / EY 4224 / RW1)</name>
    <name type="common">Sphingomonas wittichii</name>
    <dbReference type="NCBI Taxonomy" id="392499"/>
    <lineage>
        <taxon>Bacteria</taxon>
        <taxon>Pseudomonadati</taxon>
        <taxon>Pseudomonadota</taxon>
        <taxon>Alphaproteobacteria</taxon>
        <taxon>Sphingomonadales</taxon>
        <taxon>Sphingomonadaceae</taxon>
        <taxon>Rhizorhabdus</taxon>
    </lineage>
</organism>
<keyword evidence="2" id="KW-1133">Transmembrane helix</keyword>
<evidence type="ECO:0000313" key="3">
    <source>
        <dbReference type="EMBL" id="ABQ66914.1"/>
    </source>
</evidence>
<evidence type="ECO:0000313" key="4">
    <source>
        <dbReference type="Proteomes" id="UP000001989"/>
    </source>
</evidence>
<feature type="transmembrane region" description="Helical" evidence="2">
    <location>
        <begin position="147"/>
        <end position="167"/>
    </location>
</feature>
<proteinExistence type="predicted"/>
<dbReference type="KEGG" id="swi:Swit_0546"/>
<evidence type="ECO:0000256" key="1">
    <source>
        <dbReference type="SAM" id="MobiDB-lite"/>
    </source>
</evidence>
<reference evidence="3 4" key="1">
    <citation type="journal article" date="2010" name="J. Bacteriol.">
        <title>Genome sequence of the dioxin-mineralizing bacterium Sphingomonas wittichii RW1.</title>
        <authorList>
            <person name="Miller T.R."/>
            <person name="Delcher A.L."/>
            <person name="Salzberg S.L."/>
            <person name="Saunders E."/>
            <person name="Detter J.C."/>
            <person name="Halden R.U."/>
        </authorList>
    </citation>
    <scope>NUCLEOTIDE SEQUENCE [LARGE SCALE GENOMIC DNA]</scope>
    <source>
        <strain evidence="4">DSM 6014 / CCUG 31198 / JCM 15750 / NBRC 105917 / EY 4224 / RW1</strain>
    </source>
</reference>
<accession>A0A9J9H933</accession>
<keyword evidence="4" id="KW-1185">Reference proteome</keyword>
<dbReference type="Proteomes" id="UP000001989">
    <property type="component" value="Chromosome"/>
</dbReference>
<feature type="transmembrane region" description="Helical" evidence="2">
    <location>
        <begin position="424"/>
        <end position="451"/>
    </location>
</feature>
<dbReference type="AlphaFoldDB" id="A0A9J9H933"/>
<keyword evidence="2" id="KW-0472">Membrane</keyword>
<dbReference type="EMBL" id="CP000699">
    <property type="protein sequence ID" value="ABQ66914.1"/>
    <property type="molecule type" value="Genomic_DNA"/>
</dbReference>
<feature type="compositionally biased region" description="Basic and acidic residues" evidence="1">
    <location>
        <begin position="58"/>
        <end position="73"/>
    </location>
</feature>
<gene>
    <name evidence="3" type="ordered locus">Swit_0546</name>
</gene>
<sequence>MRRPVSELDQFLIGLLITNDAQAVAGIDGFLPLRFGSLGFPRPVGFIAHPLHAAPQQGHRDEGKQHRPKDENGFHPSIHRPLPKIPAISSARYSQADKPLGPIRCENRDASDQIRAHVFREAGRGRYEPVMALNIIGRAFGWLGRRLLLYALLVCAIGFATFALPWIKREIEGDRQAQQRYEALDLSRRQLDREIATARDAIGTSVAATRQQGVAALDTRIALAEREKAALEQVGRNAPSTFVLALQGRDALLAAKRRELRVLMLDREIGALRAARSLALADRASIAAATDLQAQRAAAQAAIHGCDGAREDLAAFEQRWRWRVRSWLDNDEHRALAARTATACAEARRQVGRHNLLAATSREAALARTRAEALLAGSETEAGARLDAWQERFAADVDRARTEWAGNWSERARLWADRLGLRPILIAAAWALLAILLTPYAIRLAFFFLLAPMAMRRAAIRLSVPGGGGTAIPLPGPSTTSVAIRLDRGEELLVRQDYLQSTSHGGAKATRWLLDYRHPLSSMVSGLAFLTRIRGDGETTTISAVRDPFAETVILSLPEGAACVLQPRALAAVAQPIGRPLRISSHWRLFSLNAWLTLQLRYLVFHGPARLALKGGRGVRVERAEQGRVFGQDQLVGFSADLAYSVARTETFWPYFLGREQLFKDRVEAGDGLLIVEEAPMAGRGRGEARHGLEGTADAMLKLVGL</sequence>